<dbReference type="GO" id="GO:0007474">
    <property type="term" value="P:imaginal disc-derived wing vein specification"/>
    <property type="evidence" value="ECO:0007669"/>
    <property type="project" value="EnsemblMetazoa"/>
</dbReference>
<dbReference type="GO" id="GO:0001751">
    <property type="term" value="P:compound eye photoreceptor cell differentiation"/>
    <property type="evidence" value="ECO:0007669"/>
    <property type="project" value="EnsemblMetazoa"/>
</dbReference>
<proteinExistence type="predicted"/>
<dbReference type="GO" id="GO:0046667">
    <property type="term" value="P:compound eye retinal cell programmed cell death"/>
    <property type="evidence" value="ECO:0007669"/>
    <property type="project" value="EnsemblMetazoa"/>
</dbReference>
<keyword evidence="2" id="KW-0472">Membrane</keyword>
<dbReference type="GO" id="GO:0038004">
    <property type="term" value="P:epidermal growth factor receptor ligand maturation"/>
    <property type="evidence" value="ECO:0007669"/>
    <property type="project" value="EnsemblMetazoa"/>
</dbReference>
<dbReference type="GO" id="GO:0048149">
    <property type="term" value="P:behavioral response to ethanol"/>
    <property type="evidence" value="ECO:0007669"/>
    <property type="project" value="EnsemblMetazoa"/>
</dbReference>
<protein>
    <submittedName>
        <fullName evidence="4">GL15087</fullName>
    </submittedName>
</protein>
<dbReference type="OMA" id="YDETDHV"/>
<dbReference type="GO" id="GO:0061331">
    <property type="term" value="P:epithelial cell proliferation involved in Malpighian tubule morphogenesis"/>
    <property type="evidence" value="ECO:0007669"/>
    <property type="project" value="EnsemblMetazoa"/>
</dbReference>
<dbReference type="eggNOG" id="ENOG502S385">
    <property type="taxonomic scope" value="Eukaryota"/>
</dbReference>
<accession>B4GPX1</accession>
<dbReference type="GO" id="GO:0016197">
    <property type="term" value="P:endosomal transport"/>
    <property type="evidence" value="ECO:0007669"/>
    <property type="project" value="EnsemblMetazoa"/>
</dbReference>
<dbReference type="STRING" id="7234.B4GPX1"/>
<dbReference type="PANTHER" id="PTHR34009">
    <property type="entry name" value="PROTEIN STAR"/>
    <property type="match status" value="1"/>
</dbReference>
<feature type="region of interest" description="Disordered" evidence="1">
    <location>
        <begin position="17"/>
        <end position="95"/>
    </location>
</feature>
<dbReference type="GO" id="GO:0035225">
    <property type="term" value="P:determination of genital disc primordium"/>
    <property type="evidence" value="ECO:0007669"/>
    <property type="project" value="EnsemblMetazoa"/>
</dbReference>
<dbReference type="Gene3D" id="3.40.50.150">
    <property type="entry name" value="Vaccinia Virus protein VP39"/>
    <property type="match status" value="1"/>
</dbReference>
<dbReference type="GO" id="GO:0043703">
    <property type="term" value="P:photoreceptor cell fate determination"/>
    <property type="evidence" value="ECO:0007669"/>
    <property type="project" value="EnsemblMetazoa"/>
</dbReference>
<evidence type="ECO:0000256" key="1">
    <source>
        <dbReference type="SAM" id="MobiDB-lite"/>
    </source>
</evidence>
<dbReference type="GO" id="GO:0031902">
    <property type="term" value="C:late endosome membrane"/>
    <property type="evidence" value="ECO:0007669"/>
    <property type="project" value="EnsemblMetazoa"/>
</dbReference>
<evidence type="ECO:0000313" key="4">
    <source>
        <dbReference type="EMBL" id="EDW39643.1"/>
    </source>
</evidence>
<dbReference type="OrthoDB" id="6357215at2759"/>
<evidence type="ECO:0000313" key="5">
    <source>
        <dbReference type="Proteomes" id="UP000008744"/>
    </source>
</evidence>
<dbReference type="InterPro" id="IPR053202">
    <property type="entry name" value="EGF_Rcpt_Signaling_Reg"/>
</dbReference>
<dbReference type="InterPro" id="IPR006342">
    <property type="entry name" value="FkbM_mtfrase"/>
</dbReference>
<feature type="region of interest" description="Disordered" evidence="1">
    <location>
        <begin position="121"/>
        <end position="212"/>
    </location>
</feature>
<dbReference type="GO" id="GO:0006888">
    <property type="term" value="P:endoplasmic reticulum to Golgi vesicle-mediated transport"/>
    <property type="evidence" value="ECO:0007669"/>
    <property type="project" value="EnsemblMetazoa"/>
</dbReference>
<dbReference type="GO" id="GO:0042749">
    <property type="term" value="P:regulation of circadian sleep/wake cycle"/>
    <property type="evidence" value="ECO:0007669"/>
    <property type="project" value="EnsemblMetazoa"/>
</dbReference>
<dbReference type="GO" id="GO:0050714">
    <property type="term" value="P:positive regulation of protein secretion"/>
    <property type="evidence" value="ECO:0007669"/>
    <property type="project" value="EnsemblMetazoa"/>
</dbReference>
<gene>
    <name evidence="4" type="primary">Dper\GL15087</name>
    <name evidence="4" type="ORF">Dper_GL15087</name>
</gene>
<feature type="compositionally biased region" description="Basic and acidic residues" evidence="1">
    <location>
        <begin position="145"/>
        <end position="154"/>
    </location>
</feature>
<feature type="transmembrane region" description="Helical" evidence="2">
    <location>
        <begin position="319"/>
        <end position="339"/>
    </location>
</feature>
<keyword evidence="2" id="KW-0812">Transmembrane</keyword>
<feature type="compositionally biased region" description="Polar residues" evidence="1">
    <location>
        <begin position="74"/>
        <end position="86"/>
    </location>
</feature>
<evidence type="ECO:0000256" key="2">
    <source>
        <dbReference type="SAM" id="Phobius"/>
    </source>
</evidence>
<feature type="domain" description="Methyltransferase FkbM" evidence="3">
    <location>
        <begin position="470"/>
        <end position="613"/>
    </location>
</feature>
<keyword evidence="5" id="KW-1185">Reference proteome</keyword>
<dbReference type="InterPro" id="IPR029063">
    <property type="entry name" value="SAM-dependent_MTases_sf"/>
</dbReference>
<dbReference type="GO" id="GO:0005794">
    <property type="term" value="C:Golgi apparatus"/>
    <property type="evidence" value="ECO:0007669"/>
    <property type="project" value="EnsemblMetazoa"/>
</dbReference>
<reference evidence="4 5" key="1">
    <citation type="journal article" date="2007" name="Nature">
        <title>Evolution of genes and genomes on the Drosophila phylogeny.</title>
        <authorList>
            <consortium name="Drosophila 12 Genomes Consortium"/>
            <person name="Clark A.G."/>
            <person name="Eisen M.B."/>
            <person name="Smith D.R."/>
            <person name="Bergman C.M."/>
            <person name="Oliver B."/>
            <person name="Markow T.A."/>
            <person name="Kaufman T.C."/>
            <person name="Kellis M."/>
            <person name="Gelbart W."/>
            <person name="Iyer V.N."/>
            <person name="Pollard D.A."/>
            <person name="Sackton T.B."/>
            <person name="Larracuente A.M."/>
            <person name="Singh N.D."/>
            <person name="Abad J.P."/>
            <person name="Abt D.N."/>
            <person name="Adryan B."/>
            <person name="Aguade M."/>
            <person name="Akashi H."/>
            <person name="Anderson W.W."/>
            <person name="Aquadro C.F."/>
            <person name="Ardell D.H."/>
            <person name="Arguello R."/>
            <person name="Artieri C.G."/>
            <person name="Barbash D.A."/>
            <person name="Barker D."/>
            <person name="Barsanti P."/>
            <person name="Batterham P."/>
            <person name="Batzoglou S."/>
            <person name="Begun D."/>
            <person name="Bhutkar A."/>
            <person name="Blanco E."/>
            <person name="Bosak S.A."/>
            <person name="Bradley R.K."/>
            <person name="Brand A.D."/>
            <person name="Brent M.R."/>
            <person name="Brooks A.N."/>
            <person name="Brown R.H."/>
            <person name="Butlin R.K."/>
            <person name="Caggese C."/>
            <person name="Calvi B.R."/>
            <person name="Bernardo de Carvalho A."/>
            <person name="Caspi A."/>
            <person name="Castrezana S."/>
            <person name="Celniker S.E."/>
            <person name="Chang J.L."/>
            <person name="Chapple C."/>
            <person name="Chatterji S."/>
            <person name="Chinwalla A."/>
            <person name="Civetta A."/>
            <person name="Clifton S.W."/>
            <person name="Comeron J.M."/>
            <person name="Costello J.C."/>
            <person name="Coyne J.A."/>
            <person name="Daub J."/>
            <person name="David R.G."/>
            <person name="Delcher A.L."/>
            <person name="Delehaunty K."/>
            <person name="Do C.B."/>
            <person name="Ebling H."/>
            <person name="Edwards K."/>
            <person name="Eickbush T."/>
            <person name="Evans J.D."/>
            <person name="Filipski A."/>
            <person name="Findeiss S."/>
            <person name="Freyhult E."/>
            <person name="Fulton L."/>
            <person name="Fulton R."/>
            <person name="Garcia A.C."/>
            <person name="Gardiner A."/>
            <person name="Garfield D.A."/>
            <person name="Garvin B.E."/>
            <person name="Gibson G."/>
            <person name="Gilbert D."/>
            <person name="Gnerre S."/>
            <person name="Godfrey J."/>
            <person name="Good R."/>
            <person name="Gotea V."/>
            <person name="Gravely B."/>
            <person name="Greenberg A.J."/>
            <person name="Griffiths-Jones S."/>
            <person name="Gross S."/>
            <person name="Guigo R."/>
            <person name="Gustafson E.A."/>
            <person name="Haerty W."/>
            <person name="Hahn M.W."/>
            <person name="Halligan D.L."/>
            <person name="Halpern A.L."/>
            <person name="Halter G.M."/>
            <person name="Han M.V."/>
            <person name="Heger A."/>
            <person name="Hillier L."/>
            <person name="Hinrichs A.S."/>
            <person name="Holmes I."/>
            <person name="Hoskins R.A."/>
            <person name="Hubisz M.J."/>
            <person name="Hultmark D."/>
            <person name="Huntley M.A."/>
            <person name="Jaffe D.B."/>
            <person name="Jagadeeshan S."/>
            <person name="Jeck W.R."/>
            <person name="Johnson J."/>
            <person name="Jones C.D."/>
            <person name="Jordan W.C."/>
            <person name="Karpen G.H."/>
            <person name="Kataoka E."/>
            <person name="Keightley P.D."/>
            <person name="Kheradpour P."/>
            <person name="Kirkness E.F."/>
            <person name="Koerich L.B."/>
            <person name="Kristiansen K."/>
            <person name="Kudrna D."/>
            <person name="Kulathinal R.J."/>
            <person name="Kumar S."/>
            <person name="Kwok R."/>
            <person name="Lander E."/>
            <person name="Langley C.H."/>
            <person name="Lapoint R."/>
            <person name="Lazzaro B.P."/>
            <person name="Lee S.J."/>
            <person name="Levesque L."/>
            <person name="Li R."/>
            <person name="Lin C.F."/>
            <person name="Lin M.F."/>
            <person name="Lindblad-Toh K."/>
            <person name="Llopart A."/>
            <person name="Long M."/>
            <person name="Low L."/>
            <person name="Lozovsky E."/>
            <person name="Lu J."/>
            <person name="Luo M."/>
            <person name="Machado C.A."/>
            <person name="Makalowski W."/>
            <person name="Marzo M."/>
            <person name="Matsuda M."/>
            <person name="Matzkin L."/>
            <person name="McAllister B."/>
            <person name="McBride C.S."/>
            <person name="McKernan B."/>
            <person name="McKernan K."/>
            <person name="Mendez-Lago M."/>
            <person name="Minx P."/>
            <person name="Mollenhauer M.U."/>
            <person name="Montooth K."/>
            <person name="Mount S.M."/>
            <person name="Mu X."/>
            <person name="Myers E."/>
            <person name="Negre B."/>
            <person name="Newfeld S."/>
            <person name="Nielsen R."/>
            <person name="Noor M.A."/>
            <person name="O'Grady P."/>
            <person name="Pachter L."/>
            <person name="Papaceit M."/>
            <person name="Parisi M.J."/>
            <person name="Parisi M."/>
            <person name="Parts L."/>
            <person name="Pedersen J.S."/>
            <person name="Pesole G."/>
            <person name="Phillippy A.M."/>
            <person name="Ponting C.P."/>
            <person name="Pop M."/>
            <person name="Porcelli D."/>
            <person name="Powell J.R."/>
            <person name="Prohaska S."/>
            <person name="Pruitt K."/>
            <person name="Puig M."/>
            <person name="Quesneville H."/>
            <person name="Ram K.R."/>
            <person name="Rand D."/>
            <person name="Rasmussen M.D."/>
            <person name="Reed L.K."/>
            <person name="Reenan R."/>
            <person name="Reily A."/>
            <person name="Remington K.A."/>
            <person name="Rieger T.T."/>
            <person name="Ritchie M.G."/>
            <person name="Robin C."/>
            <person name="Rogers Y.H."/>
            <person name="Rohde C."/>
            <person name="Rozas J."/>
            <person name="Rubenfield M.J."/>
            <person name="Ruiz A."/>
            <person name="Russo S."/>
            <person name="Salzberg S.L."/>
            <person name="Sanchez-Gracia A."/>
            <person name="Saranga D.J."/>
            <person name="Sato H."/>
            <person name="Schaeffer S.W."/>
            <person name="Schatz M.C."/>
            <person name="Schlenke T."/>
            <person name="Schwartz R."/>
            <person name="Segarra C."/>
            <person name="Singh R.S."/>
            <person name="Sirot L."/>
            <person name="Sirota M."/>
            <person name="Sisneros N.B."/>
            <person name="Smith C.D."/>
            <person name="Smith T.F."/>
            <person name="Spieth J."/>
            <person name="Stage D.E."/>
            <person name="Stark A."/>
            <person name="Stephan W."/>
            <person name="Strausberg R.L."/>
            <person name="Strempel S."/>
            <person name="Sturgill D."/>
            <person name="Sutton G."/>
            <person name="Sutton G.G."/>
            <person name="Tao W."/>
            <person name="Teichmann S."/>
            <person name="Tobari Y.N."/>
            <person name="Tomimura Y."/>
            <person name="Tsolas J.M."/>
            <person name="Valente V.L."/>
            <person name="Venter E."/>
            <person name="Venter J.C."/>
            <person name="Vicario S."/>
            <person name="Vieira F.G."/>
            <person name="Vilella A.J."/>
            <person name="Villasante A."/>
            <person name="Walenz B."/>
            <person name="Wang J."/>
            <person name="Wasserman M."/>
            <person name="Watts T."/>
            <person name="Wilson D."/>
            <person name="Wilson R.K."/>
            <person name="Wing R.A."/>
            <person name="Wolfner M.F."/>
            <person name="Wong A."/>
            <person name="Wong G.K."/>
            <person name="Wu C.I."/>
            <person name="Wu G."/>
            <person name="Yamamoto D."/>
            <person name="Yang H.P."/>
            <person name="Yang S.P."/>
            <person name="Yorke J.A."/>
            <person name="Yoshida K."/>
            <person name="Zdobnov E."/>
            <person name="Zhang P."/>
            <person name="Zhang Y."/>
            <person name="Zimin A.V."/>
            <person name="Baldwin J."/>
            <person name="Abdouelleil A."/>
            <person name="Abdulkadir J."/>
            <person name="Abebe A."/>
            <person name="Abera B."/>
            <person name="Abreu J."/>
            <person name="Acer S.C."/>
            <person name="Aftuck L."/>
            <person name="Alexander A."/>
            <person name="An P."/>
            <person name="Anderson E."/>
            <person name="Anderson S."/>
            <person name="Arachi H."/>
            <person name="Azer M."/>
            <person name="Bachantsang P."/>
            <person name="Barry A."/>
            <person name="Bayul T."/>
            <person name="Berlin A."/>
            <person name="Bessette D."/>
            <person name="Bloom T."/>
            <person name="Blye J."/>
            <person name="Boguslavskiy L."/>
            <person name="Bonnet C."/>
            <person name="Boukhgalter B."/>
            <person name="Bourzgui I."/>
            <person name="Brown A."/>
            <person name="Cahill P."/>
            <person name="Channer S."/>
            <person name="Cheshatsang Y."/>
            <person name="Chuda L."/>
            <person name="Citroen M."/>
            <person name="Collymore A."/>
            <person name="Cooke P."/>
            <person name="Costello M."/>
            <person name="D'Aco K."/>
            <person name="Daza R."/>
            <person name="De Haan G."/>
            <person name="DeGray S."/>
            <person name="DeMaso C."/>
            <person name="Dhargay N."/>
            <person name="Dooley K."/>
            <person name="Dooley E."/>
            <person name="Doricent M."/>
            <person name="Dorje P."/>
            <person name="Dorjee K."/>
            <person name="Dupes A."/>
            <person name="Elong R."/>
            <person name="Falk J."/>
            <person name="Farina A."/>
            <person name="Faro S."/>
            <person name="Ferguson D."/>
            <person name="Fisher S."/>
            <person name="Foley C.D."/>
            <person name="Franke A."/>
            <person name="Friedrich D."/>
            <person name="Gadbois L."/>
            <person name="Gearin G."/>
            <person name="Gearin C.R."/>
            <person name="Giannoukos G."/>
            <person name="Goode T."/>
            <person name="Graham J."/>
            <person name="Grandbois E."/>
            <person name="Grewal S."/>
            <person name="Gyaltsen K."/>
            <person name="Hafez N."/>
            <person name="Hagos B."/>
            <person name="Hall J."/>
            <person name="Henson C."/>
            <person name="Hollinger A."/>
            <person name="Honan T."/>
            <person name="Huard M.D."/>
            <person name="Hughes L."/>
            <person name="Hurhula B."/>
            <person name="Husby M.E."/>
            <person name="Kamat A."/>
            <person name="Kanga B."/>
            <person name="Kashin S."/>
            <person name="Khazanovich D."/>
            <person name="Kisner P."/>
            <person name="Lance K."/>
            <person name="Lara M."/>
            <person name="Lee W."/>
            <person name="Lennon N."/>
            <person name="Letendre F."/>
            <person name="LeVine R."/>
            <person name="Lipovsky A."/>
            <person name="Liu X."/>
            <person name="Liu J."/>
            <person name="Liu S."/>
            <person name="Lokyitsang T."/>
            <person name="Lokyitsang Y."/>
            <person name="Lubonja R."/>
            <person name="Lui A."/>
            <person name="MacDonald P."/>
            <person name="Magnisalis V."/>
            <person name="Maru K."/>
            <person name="Matthews C."/>
            <person name="McCusker W."/>
            <person name="McDonough S."/>
            <person name="Mehta T."/>
            <person name="Meldrim J."/>
            <person name="Meneus L."/>
            <person name="Mihai O."/>
            <person name="Mihalev A."/>
            <person name="Mihova T."/>
            <person name="Mittelman R."/>
            <person name="Mlenga V."/>
            <person name="Montmayeur A."/>
            <person name="Mulrain L."/>
            <person name="Navidi A."/>
            <person name="Naylor J."/>
            <person name="Negash T."/>
            <person name="Nguyen T."/>
            <person name="Nguyen N."/>
            <person name="Nicol R."/>
            <person name="Norbu C."/>
            <person name="Norbu N."/>
            <person name="Novod N."/>
            <person name="O'Neill B."/>
            <person name="Osman S."/>
            <person name="Markiewicz E."/>
            <person name="Oyono O.L."/>
            <person name="Patti C."/>
            <person name="Phunkhang P."/>
            <person name="Pierre F."/>
            <person name="Priest M."/>
            <person name="Raghuraman S."/>
            <person name="Rege F."/>
            <person name="Reyes R."/>
            <person name="Rise C."/>
            <person name="Rogov P."/>
            <person name="Ross K."/>
            <person name="Ryan E."/>
            <person name="Settipalli S."/>
            <person name="Shea T."/>
            <person name="Sherpa N."/>
            <person name="Shi L."/>
            <person name="Shih D."/>
            <person name="Sparrow T."/>
            <person name="Spaulding J."/>
            <person name="Stalker J."/>
            <person name="Stange-Thomann N."/>
            <person name="Stavropoulos S."/>
            <person name="Stone C."/>
            <person name="Strader C."/>
            <person name="Tesfaye S."/>
            <person name="Thomson T."/>
            <person name="Thoulutsang Y."/>
            <person name="Thoulutsang D."/>
            <person name="Topham K."/>
            <person name="Topping I."/>
            <person name="Tsamla T."/>
            <person name="Vassiliev H."/>
            <person name="Vo A."/>
            <person name="Wangchuk T."/>
            <person name="Wangdi T."/>
            <person name="Weiand M."/>
            <person name="Wilkinson J."/>
            <person name="Wilson A."/>
            <person name="Yadav S."/>
            <person name="Young G."/>
            <person name="Yu Q."/>
            <person name="Zembek L."/>
            <person name="Zhong D."/>
            <person name="Zimmer A."/>
            <person name="Zwirko Z."/>
            <person name="Jaffe D.B."/>
            <person name="Alvarez P."/>
            <person name="Brockman W."/>
            <person name="Butler J."/>
            <person name="Chin C."/>
            <person name="Gnerre S."/>
            <person name="Grabherr M."/>
            <person name="Kleber M."/>
            <person name="Mauceli E."/>
            <person name="MacCallum I."/>
        </authorList>
    </citation>
    <scope>NUCLEOTIDE SEQUENCE [LARGE SCALE GENOMIC DNA]</scope>
    <source>
        <strain evidence="5">MSH-3 / Tucson 14011-0111.49</strain>
    </source>
</reference>
<name>B4GPX1_DROPE</name>
<dbReference type="Proteomes" id="UP000008744">
    <property type="component" value="Unassembled WGS sequence"/>
</dbReference>
<sequence>MSKQVFSAHPALAVEQLQQAEQEEISSCNPHQQQQHQQRSSTAPQSRRHGKATPKKYTMSRSCAGGGASSAPSTTVHQPKTTTIPAISSPPEAISRKTLPVRTNYAAVDDDDDIECEDVDEVNFGQPRDQTETETETRQQNTKDCGTDETDHVQQRHKRHPHSSSSNSNSRQHHPQLEDVGRGAAAPDESDLSSVISSPSVSTVSSPLSTPTRLPQALQQQLHCCQKVSGSGACIAGGATPAAAAGGESRARTQHQGQHSHRHHHSQQHHHHHHHHHANAAAGCAGGGGGGGGAAAASGSCNKNKKLDPRLSPSPYRQLLPIALCLLSFATVFATLIVYMDTTEIRHQQFRLSMSRDYELNGVAQDDPKLIAFLRHFEMGKYMGKPSVKAAAAAAQPNTGLGVGVPPAAAAAAAAAAGGSLSSYGNSSGSTADQLAHYVADLLGGKMDGAVIQSLSGPLAHLITAPWLNEHLNWMGVLVEPDPRWYFTLRNQNAQRARMQVVQACVSPNTYPKEITIHNEDVRINSLHDEETSWFNSRVKCFPLYTIMLACERTEYDLLSLGVQGHELEILQTLPFDKVKIQVISIHLLEDHEDVHDYVLDITRFLASKSYKLQRRMGRNYFYQRLNVGATRTRKKDILLLKTP</sequence>
<keyword evidence="2" id="KW-1133">Transmembrane helix</keyword>
<feature type="compositionally biased region" description="Basic residues" evidence="1">
    <location>
        <begin position="258"/>
        <end position="278"/>
    </location>
</feature>
<dbReference type="Pfam" id="PF05050">
    <property type="entry name" value="Methyltransf_21"/>
    <property type="match status" value="1"/>
</dbReference>
<dbReference type="GO" id="GO:0007421">
    <property type="term" value="P:stomatogastric nervous system development"/>
    <property type="evidence" value="ECO:0007669"/>
    <property type="project" value="EnsemblMetazoa"/>
</dbReference>
<dbReference type="KEGG" id="dpe:6595478"/>
<feature type="compositionally biased region" description="Low complexity" evidence="1">
    <location>
        <begin position="192"/>
        <end position="212"/>
    </location>
</feature>
<dbReference type="PANTHER" id="PTHR34009:SF2">
    <property type="entry name" value="PROTEIN STAR"/>
    <property type="match status" value="1"/>
</dbReference>
<dbReference type="GO" id="GO:0048263">
    <property type="term" value="P:determination of dorsal identity"/>
    <property type="evidence" value="ECO:0007669"/>
    <property type="project" value="EnsemblMetazoa"/>
</dbReference>
<dbReference type="GO" id="GO:0005789">
    <property type="term" value="C:endoplasmic reticulum membrane"/>
    <property type="evidence" value="ECO:0007669"/>
    <property type="project" value="EnsemblMetazoa"/>
</dbReference>
<dbReference type="HOGENOM" id="CLU_457313_0_0_1"/>
<dbReference type="EMBL" id="CH479187">
    <property type="protein sequence ID" value="EDW39643.1"/>
    <property type="molecule type" value="Genomic_DNA"/>
</dbReference>
<dbReference type="GO" id="GO:0016318">
    <property type="term" value="P:ommatidial rotation"/>
    <property type="evidence" value="ECO:0007669"/>
    <property type="project" value="EnsemblMetazoa"/>
</dbReference>
<dbReference type="AlphaFoldDB" id="B4GPX1"/>
<dbReference type="GO" id="GO:0097038">
    <property type="term" value="C:perinuclear endoplasmic reticulum"/>
    <property type="evidence" value="ECO:0007669"/>
    <property type="project" value="EnsemblMetazoa"/>
</dbReference>
<feature type="region of interest" description="Disordered" evidence="1">
    <location>
        <begin position="240"/>
        <end position="289"/>
    </location>
</feature>
<dbReference type="GO" id="GO:0005886">
    <property type="term" value="C:plasma membrane"/>
    <property type="evidence" value="ECO:0007669"/>
    <property type="project" value="EnsemblMetazoa"/>
</dbReference>
<organism evidence="5">
    <name type="scientific">Drosophila persimilis</name>
    <name type="common">Fruit fly</name>
    <dbReference type="NCBI Taxonomy" id="7234"/>
    <lineage>
        <taxon>Eukaryota</taxon>
        <taxon>Metazoa</taxon>
        <taxon>Ecdysozoa</taxon>
        <taxon>Arthropoda</taxon>
        <taxon>Hexapoda</taxon>
        <taxon>Insecta</taxon>
        <taxon>Pterygota</taxon>
        <taxon>Neoptera</taxon>
        <taxon>Endopterygota</taxon>
        <taxon>Diptera</taxon>
        <taxon>Brachycera</taxon>
        <taxon>Muscomorpha</taxon>
        <taxon>Ephydroidea</taxon>
        <taxon>Drosophilidae</taxon>
        <taxon>Drosophila</taxon>
        <taxon>Sophophora</taxon>
    </lineage>
</organism>
<evidence type="ECO:0000259" key="3">
    <source>
        <dbReference type="Pfam" id="PF05050"/>
    </source>
</evidence>
<dbReference type="PhylomeDB" id="B4GPX1"/>
<dbReference type="GO" id="GO:0046843">
    <property type="term" value="P:dorsal appendage formation"/>
    <property type="evidence" value="ECO:0007669"/>
    <property type="project" value="EnsemblMetazoa"/>
</dbReference>
<dbReference type="GO" id="GO:0048865">
    <property type="term" value="P:stem cell fate commitment"/>
    <property type="evidence" value="ECO:0007669"/>
    <property type="project" value="EnsemblMetazoa"/>
</dbReference>